<dbReference type="PANTHER" id="PTHR30251:SF2">
    <property type="entry name" value="FIMBRIAL CHAPERONE YADV-RELATED"/>
    <property type="match status" value="1"/>
</dbReference>
<dbReference type="PRINTS" id="PR00969">
    <property type="entry name" value="CHAPERONPILI"/>
</dbReference>
<dbReference type="Pfam" id="PF00345">
    <property type="entry name" value="PapD_N"/>
    <property type="match status" value="1"/>
</dbReference>
<dbReference type="InterPro" id="IPR013783">
    <property type="entry name" value="Ig-like_fold"/>
</dbReference>
<dbReference type="Proteomes" id="UP000619976">
    <property type="component" value="Unassembled WGS sequence"/>
</dbReference>
<dbReference type="InterPro" id="IPR050643">
    <property type="entry name" value="Periplasmic_pilus_chap"/>
</dbReference>
<sequence length="273" mass="31592">MKKTNIPKNIFNIKVLILTLMLMFFYKSTLASDVHLMQNSNTDTGISFSLKNYIYNESSNGVSIELSNNNDINYLIETSIFENDNKKNNPNNLGNEVPFIILPPLYKLAPNSAFSWRIKRSSNEYKNQKLPEDRETLFWIALRAIPEEKERKNSDDKKETSLVVTPTFFFKLIYRPKSIEELSVEKVESDKKIVIKREGSSILLTNNSPLYITFSKVLVGEIPLYFEKGRPIFLPPFSQKNLVIPPNVSGDIYWQLSDENMLDLKLHRLESNI</sequence>
<evidence type="ECO:0000256" key="3">
    <source>
        <dbReference type="ARBA" id="ARBA00022729"/>
    </source>
</evidence>
<comment type="subcellular location">
    <subcellularLocation>
        <location evidence="1">Periplasm</location>
    </subcellularLocation>
</comment>
<evidence type="ECO:0000256" key="5">
    <source>
        <dbReference type="ARBA" id="ARBA00023186"/>
    </source>
</evidence>
<keyword evidence="3" id="KW-0732">Signal</keyword>
<comment type="caution">
    <text evidence="7">The sequence shown here is derived from an EMBL/GenBank/DDBJ whole genome shotgun (WGS) entry which is preliminary data.</text>
</comment>
<evidence type="ECO:0000313" key="7">
    <source>
        <dbReference type="EMBL" id="MBJ2118034.1"/>
    </source>
</evidence>
<dbReference type="Gene3D" id="2.60.40.10">
    <property type="entry name" value="Immunoglobulins"/>
    <property type="match status" value="2"/>
</dbReference>
<evidence type="ECO:0000256" key="4">
    <source>
        <dbReference type="ARBA" id="ARBA00022764"/>
    </source>
</evidence>
<dbReference type="InterPro" id="IPR036316">
    <property type="entry name" value="Pili_assmbl_chap_C_dom_sf"/>
</dbReference>
<comment type="similarity">
    <text evidence="2">Belongs to the periplasmic pilus chaperone family.</text>
</comment>
<protein>
    <submittedName>
        <fullName evidence="7">Molecular chaperone</fullName>
    </submittedName>
</protein>
<accession>A0ABS0W3Y7</accession>
<evidence type="ECO:0000259" key="6">
    <source>
        <dbReference type="Pfam" id="PF00345"/>
    </source>
</evidence>
<dbReference type="SUPFAM" id="SSF49354">
    <property type="entry name" value="PapD-like"/>
    <property type="match status" value="1"/>
</dbReference>
<proteinExistence type="inferred from homology"/>
<dbReference type="InterPro" id="IPR016147">
    <property type="entry name" value="Pili_assmbl_chaperone_N"/>
</dbReference>
<keyword evidence="4" id="KW-0574">Periplasm</keyword>
<gene>
    <name evidence="7" type="ORF">JFQ69_10210</name>
</gene>
<dbReference type="InterPro" id="IPR008962">
    <property type="entry name" value="PapD-like_sf"/>
</dbReference>
<evidence type="ECO:0000256" key="1">
    <source>
        <dbReference type="ARBA" id="ARBA00004418"/>
    </source>
</evidence>
<feature type="domain" description="Pili assembly chaperone N-terminal" evidence="6">
    <location>
        <begin position="54"/>
        <end position="179"/>
    </location>
</feature>
<reference evidence="7 8" key="1">
    <citation type="submission" date="2020-12" db="EMBL/GenBank/DDBJ databases">
        <title>Enhanced detection system for hospital associated transmission using whole genome sequencing surveillance.</title>
        <authorList>
            <person name="Harrison L.H."/>
            <person name="Van Tyne D."/>
            <person name="Marsh J.W."/>
            <person name="Griffith M.P."/>
            <person name="Snyder D.J."/>
            <person name="Cooper V.S."/>
            <person name="Mustapha M."/>
        </authorList>
    </citation>
    <scope>NUCLEOTIDE SEQUENCE [LARGE SCALE GENOMIC DNA]</scope>
    <source>
        <strain evidence="7 8">PR00195</strain>
    </source>
</reference>
<dbReference type="InterPro" id="IPR001829">
    <property type="entry name" value="Pili_assmbl_chaperone_bac"/>
</dbReference>
<name>A0ABS0W3Y7_9GAMM</name>
<evidence type="ECO:0000256" key="2">
    <source>
        <dbReference type="ARBA" id="ARBA00007399"/>
    </source>
</evidence>
<keyword evidence="5" id="KW-0143">Chaperone</keyword>
<dbReference type="SUPFAM" id="SSF49584">
    <property type="entry name" value="Periplasmic chaperone C-domain"/>
    <property type="match status" value="1"/>
</dbReference>
<organism evidence="7 8">
    <name type="scientific">Proteus penneri</name>
    <dbReference type="NCBI Taxonomy" id="102862"/>
    <lineage>
        <taxon>Bacteria</taxon>
        <taxon>Pseudomonadati</taxon>
        <taxon>Pseudomonadota</taxon>
        <taxon>Gammaproteobacteria</taxon>
        <taxon>Enterobacterales</taxon>
        <taxon>Morganellaceae</taxon>
        <taxon>Proteus</taxon>
    </lineage>
</organism>
<evidence type="ECO:0000313" key="8">
    <source>
        <dbReference type="Proteomes" id="UP000619976"/>
    </source>
</evidence>
<dbReference type="EMBL" id="JAEKCB010000004">
    <property type="protein sequence ID" value="MBJ2118034.1"/>
    <property type="molecule type" value="Genomic_DNA"/>
</dbReference>
<dbReference type="RefSeq" id="WP_161671390.1">
    <property type="nucleotide sequence ID" value="NZ_CAXOKO010000002.1"/>
</dbReference>
<dbReference type="PANTHER" id="PTHR30251">
    <property type="entry name" value="PILUS ASSEMBLY CHAPERONE"/>
    <property type="match status" value="1"/>
</dbReference>
<keyword evidence="8" id="KW-1185">Reference proteome</keyword>